<gene>
    <name evidence="3" type="ORF">DES53_102470</name>
</gene>
<dbReference type="AlphaFoldDB" id="A0A366HT33"/>
<dbReference type="Proteomes" id="UP000253426">
    <property type="component" value="Unassembled WGS sequence"/>
</dbReference>
<comment type="similarity">
    <text evidence="1">Belongs to the AHA1 family.</text>
</comment>
<feature type="domain" description="Activator of Hsp90 ATPase homologue 1/2-like C-terminal" evidence="2">
    <location>
        <begin position="24"/>
        <end position="159"/>
    </location>
</feature>
<name>A0A366HT33_9BACT</name>
<dbReference type="OrthoDB" id="384974at2"/>
<dbReference type="InterPro" id="IPR013538">
    <property type="entry name" value="ASHA1/2-like_C"/>
</dbReference>
<evidence type="ECO:0000256" key="1">
    <source>
        <dbReference type="ARBA" id="ARBA00006817"/>
    </source>
</evidence>
<sequence length="163" mass="18532">MSSTTAAANETITDLDLVLKRVLNTSKEKIFKAWTTPELMKQWFVPKPWTLSKVETDVRAGGRSLVVMCDPEGNEYPNKGVYLEVVENEKIVFTDAYTEAWIPSEKPFFTGIILLEDASDGKTNYTAIARHWKAEDREAHEKMGFHEGWGKCAEQLEELCQTL</sequence>
<organism evidence="3 4">
    <name type="scientific">Roseimicrobium gellanilyticum</name>
    <dbReference type="NCBI Taxonomy" id="748857"/>
    <lineage>
        <taxon>Bacteria</taxon>
        <taxon>Pseudomonadati</taxon>
        <taxon>Verrucomicrobiota</taxon>
        <taxon>Verrucomicrobiia</taxon>
        <taxon>Verrucomicrobiales</taxon>
        <taxon>Verrucomicrobiaceae</taxon>
        <taxon>Roseimicrobium</taxon>
    </lineage>
</organism>
<dbReference type="EMBL" id="QNRR01000002">
    <property type="protein sequence ID" value="RBP46084.1"/>
    <property type="molecule type" value="Genomic_DNA"/>
</dbReference>
<reference evidence="3 4" key="1">
    <citation type="submission" date="2018-06" db="EMBL/GenBank/DDBJ databases">
        <title>Genomic Encyclopedia of Type Strains, Phase IV (KMG-IV): sequencing the most valuable type-strain genomes for metagenomic binning, comparative biology and taxonomic classification.</title>
        <authorList>
            <person name="Goeker M."/>
        </authorList>
    </citation>
    <scope>NUCLEOTIDE SEQUENCE [LARGE SCALE GENOMIC DNA]</scope>
    <source>
        <strain evidence="3 4">DSM 25532</strain>
    </source>
</reference>
<dbReference type="CDD" id="cd08896">
    <property type="entry name" value="SRPBCC_CalC_Aha1-like_3"/>
    <property type="match status" value="1"/>
</dbReference>
<protein>
    <submittedName>
        <fullName evidence="3">Uncharacterized protein YndB with AHSA1/START domain</fullName>
    </submittedName>
</protein>
<accession>A0A366HT33</accession>
<dbReference type="RefSeq" id="WP_113957625.1">
    <property type="nucleotide sequence ID" value="NZ_QNRR01000002.1"/>
</dbReference>
<keyword evidence="4" id="KW-1185">Reference proteome</keyword>
<comment type="caution">
    <text evidence="3">The sequence shown here is derived from an EMBL/GenBank/DDBJ whole genome shotgun (WGS) entry which is preliminary data.</text>
</comment>
<dbReference type="Gene3D" id="3.30.530.20">
    <property type="match status" value="1"/>
</dbReference>
<evidence type="ECO:0000313" key="4">
    <source>
        <dbReference type="Proteomes" id="UP000253426"/>
    </source>
</evidence>
<dbReference type="SUPFAM" id="SSF55961">
    <property type="entry name" value="Bet v1-like"/>
    <property type="match status" value="1"/>
</dbReference>
<dbReference type="InterPro" id="IPR023393">
    <property type="entry name" value="START-like_dom_sf"/>
</dbReference>
<proteinExistence type="inferred from homology"/>
<dbReference type="Pfam" id="PF08327">
    <property type="entry name" value="AHSA1"/>
    <property type="match status" value="1"/>
</dbReference>
<evidence type="ECO:0000259" key="2">
    <source>
        <dbReference type="Pfam" id="PF08327"/>
    </source>
</evidence>
<evidence type="ECO:0000313" key="3">
    <source>
        <dbReference type="EMBL" id="RBP46084.1"/>
    </source>
</evidence>